<dbReference type="InterPro" id="IPR045083">
    <property type="entry name" value="ATP_synth_F0_asu_bact/mt"/>
</dbReference>
<keyword evidence="3" id="KW-0813">Transport</keyword>
<keyword evidence="7 12" id="KW-1133">Transmembrane helix</keyword>
<feature type="transmembrane region" description="Helical" evidence="12">
    <location>
        <begin position="68"/>
        <end position="86"/>
    </location>
</feature>
<dbReference type="InterPro" id="IPR035908">
    <property type="entry name" value="F0_ATP_A_sf"/>
</dbReference>
<evidence type="ECO:0000256" key="4">
    <source>
        <dbReference type="ARBA" id="ARBA00022547"/>
    </source>
</evidence>
<keyword evidence="4" id="KW-0138">CF(0)</keyword>
<feature type="transmembrane region" description="Helical" evidence="12">
    <location>
        <begin position="174"/>
        <end position="196"/>
    </location>
</feature>
<keyword evidence="5 12" id="KW-0812">Transmembrane</keyword>
<keyword evidence="10" id="KW-0066">ATP synthesis</keyword>
<dbReference type="SUPFAM" id="SSF81336">
    <property type="entry name" value="F1F0 ATP synthase subunit A"/>
    <property type="match status" value="1"/>
</dbReference>
<evidence type="ECO:0000256" key="5">
    <source>
        <dbReference type="ARBA" id="ARBA00022692"/>
    </source>
</evidence>
<evidence type="ECO:0000256" key="6">
    <source>
        <dbReference type="ARBA" id="ARBA00022781"/>
    </source>
</evidence>
<keyword evidence="9 12" id="KW-0472">Membrane</keyword>
<dbReference type="AlphaFoldDB" id="A0A485M7H5"/>
<dbReference type="GO" id="GO:0046933">
    <property type="term" value="F:proton-transporting ATP synthase activity, rotational mechanism"/>
    <property type="evidence" value="ECO:0007669"/>
    <property type="project" value="TreeGrafter"/>
</dbReference>
<keyword evidence="13" id="KW-0496">Mitochondrion</keyword>
<comment type="similarity">
    <text evidence="2">Belongs to the ATPase A chain family.</text>
</comment>
<dbReference type="InterPro" id="IPR000568">
    <property type="entry name" value="ATP_synth_F0_asu"/>
</dbReference>
<evidence type="ECO:0000256" key="12">
    <source>
        <dbReference type="SAM" id="Phobius"/>
    </source>
</evidence>
<dbReference type="PROSITE" id="PS00449">
    <property type="entry name" value="ATPASE_A"/>
    <property type="match status" value="1"/>
</dbReference>
<dbReference type="GO" id="GO:0005743">
    <property type="term" value="C:mitochondrial inner membrane"/>
    <property type="evidence" value="ECO:0007669"/>
    <property type="project" value="UniProtKB-SubCell"/>
</dbReference>
<dbReference type="Gene3D" id="1.20.120.220">
    <property type="entry name" value="ATP synthase, F0 complex, subunit A"/>
    <property type="match status" value="1"/>
</dbReference>
<dbReference type="EMBL" id="LR536614">
    <property type="protein sequence ID" value="VFU78755.1"/>
    <property type="molecule type" value="Genomic_DNA"/>
</dbReference>
<evidence type="ECO:0000256" key="7">
    <source>
        <dbReference type="ARBA" id="ARBA00022989"/>
    </source>
</evidence>
<accession>A0A485M7H5</accession>
<dbReference type="PANTHER" id="PTHR11410:SF0">
    <property type="entry name" value="ATP SYNTHASE SUBUNIT A"/>
    <property type="match status" value="1"/>
</dbReference>
<sequence>MMANLFSIFDPASVMNMSLNWSSILIGLAILPPSFFLFNSRTLSAWGTLISYLNKEVSTLLPTKVHHFMVIFLALFMFIMFNNSLGLLPHIFTASSHLVFTMSLALPIWLGYYMYGWVNKFKGMMAHLVPSGTPAPLIPFMVVIETVSSLIRPLTLAVRLAANMIAGHLLMALLSNYATIFAPTMFVVVAGGQVLLLTLETAVAVIQAYVFMVLSVLYVSEI</sequence>
<feature type="transmembrane region" description="Helical" evidence="12">
    <location>
        <begin position="202"/>
        <end position="220"/>
    </location>
</feature>
<dbReference type="Pfam" id="PF00119">
    <property type="entry name" value="ATP-synt_A"/>
    <property type="match status" value="1"/>
</dbReference>
<evidence type="ECO:0000256" key="9">
    <source>
        <dbReference type="ARBA" id="ARBA00023136"/>
    </source>
</evidence>
<geneLocation type="mitochondrion" evidence="13"/>
<proteinExistence type="inferred from homology"/>
<evidence type="ECO:0000256" key="10">
    <source>
        <dbReference type="ARBA" id="ARBA00023310"/>
    </source>
</evidence>
<dbReference type="PRINTS" id="PR00123">
    <property type="entry name" value="ATPASEA"/>
</dbReference>
<dbReference type="InterPro" id="IPR023011">
    <property type="entry name" value="ATP_synth_F0_asu_AS"/>
</dbReference>
<gene>
    <name evidence="13" type="primary">atp6</name>
    <name evidence="13" type="ORF">PCBFMT01_0027</name>
</gene>
<organism evidence="13">
    <name type="scientific">Proasellus cavaticus</name>
    <dbReference type="NCBI Taxonomy" id="1281949"/>
    <lineage>
        <taxon>Eukaryota</taxon>
        <taxon>Metazoa</taxon>
        <taxon>Ecdysozoa</taxon>
        <taxon>Arthropoda</taxon>
        <taxon>Crustacea</taxon>
        <taxon>Multicrustacea</taxon>
        <taxon>Malacostraca</taxon>
        <taxon>Eumalacostraca</taxon>
        <taxon>Peracarida</taxon>
        <taxon>Isopoda</taxon>
        <taxon>Asellota</taxon>
        <taxon>Aselloidea</taxon>
        <taxon>Asellidae</taxon>
        <taxon>Proasellus</taxon>
    </lineage>
</organism>
<evidence type="ECO:0000256" key="11">
    <source>
        <dbReference type="RuleBase" id="RU004450"/>
    </source>
</evidence>
<comment type="subcellular location">
    <subcellularLocation>
        <location evidence="1">Membrane</location>
        <topology evidence="1">Multi-pass membrane protein</topology>
    </subcellularLocation>
    <subcellularLocation>
        <location evidence="11">Mitochondrion inner membrane</location>
        <topology evidence="11">Multi-pass membrane protein</topology>
    </subcellularLocation>
</comment>
<evidence type="ECO:0000256" key="8">
    <source>
        <dbReference type="ARBA" id="ARBA00023065"/>
    </source>
</evidence>
<dbReference type="NCBIfam" id="TIGR01131">
    <property type="entry name" value="ATP_synt_6_or_A"/>
    <property type="match status" value="1"/>
</dbReference>
<feature type="transmembrane region" description="Helical" evidence="12">
    <location>
        <begin position="138"/>
        <end position="162"/>
    </location>
</feature>
<dbReference type="PANTHER" id="PTHR11410">
    <property type="entry name" value="ATP SYNTHASE SUBUNIT A"/>
    <property type="match status" value="1"/>
</dbReference>
<name>A0A485M7H5_9CRUS</name>
<evidence type="ECO:0000256" key="1">
    <source>
        <dbReference type="ARBA" id="ARBA00004141"/>
    </source>
</evidence>
<dbReference type="GO" id="GO:0045259">
    <property type="term" value="C:proton-transporting ATP synthase complex"/>
    <property type="evidence" value="ECO:0007669"/>
    <property type="project" value="UniProtKB-KW"/>
</dbReference>
<keyword evidence="6" id="KW-0375">Hydrogen ion transport</keyword>
<feature type="transmembrane region" description="Helical" evidence="12">
    <location>
        <begin position="98"/>
        <end position="118"/>
    </location>
</feature>
<evidence type="ECO:0000256" key="2">
    <source>
        <dbReference type="ARBA" id="ARBA00006810"/>
    </source>
</evidence>
<evidence type="ECO:0000256" key="3">
    <source>
        <dbReference type="ARBA" id="ARBA00022448"/>
    </source>
</evidence>
<protein>
    <recommendedName>
        <fullName evidence="11">ATP synthase subunit a</fullName>
    </recommendedName>
</protein>
<evidence type="ECO:0000313" key="13">
    <source>
        <dbReference type="EMBL" id="VFU78755.1"/>
    </source>
</evidence>
<keyword evidence="8" id="KW-0406">Ion transport</keyword>
<reference evidence="13" key="1">
    <citation type="submission" date="2019-03" db="EMBL/GenBank/DDBJ databases">
        <authorList>
            <person name="Lefebure T."/>
            <person name="Lefebure T."/>
        </authorList>
    </citation>
    <scope>NUCLEOTIDE SEQUENCE [LARGE SCALE GENOMIC DNA]</scope>
</reference>
<dbReference type="CDD" id="cd00310">
    <property type="entry name" value="ATP-synt_Fo_a_6"/>
    <property type="match status" value="1"/>
</dbReference>